<protein>
    <submittedName>
        <fullName evidence="6">HlyD family efflux transporter periplasmic adaptor subunit</fullName>
    </submittedName>
</protein>
<feature type="region of interest" description="Disordered" evidence="4">
    <location>
        <begin position="581"/>
        <end position="615"/>
    </location>
</feature>
<dbReference type="GO" id="GO:0030313">
    <property type="term" value="C:cell envelope"/>
    <property type="evidence" value="ECO:0007669"/>
    <property type="project" value="UniProtKB-SubCell"/>
</dbReference>
<dbReference type="AlphaFoldDB" id="A0A9D2HHI1"/>
<dbReference type="Gene3D" id="2.40.30.170">
    <property type="match status" value="1"/>
</dbReference>
<dbReference type="InterPro" id="IPR058636">
    <property type="entry name" value="Beta-barrel_YknX"/>
</dbReference>
<evidence type="ECO:0000259" key="5">
    <source>
        <dbReference type="Pfam" id="PF25990"/>
    </source>
</evidence>
<dbReference type="InterPro" id="IPR050465">
    <property type="entry name" value="UPF0194_transport"/>
</dbReference>
<feature type="coiled-coil region" evidence="3">
    <location>
        <begin position="108"/>
        <end position="142"/>
    </location>
</feature>
<proteinExistence type="predicted"/>
<reference evidence="6" key="1">
    <citation type="journal article" date="2021" name="PeerJ">
        <title>Extensive microbial diversity within the chicken gut microbiome revealed by metagenomics and culture.</title>
        <authorList>
            <person name="Gilroy R."/>
            <person name="Ravi A."/>
            <person name="Getino M."/>
            <person name="Pursley I."/>
            <person name="Horton D.L."/>
            <person name="Alikhan N.F."/>
            <person name="Baker D."/>
            <person name="Gharbi K."/>
            <person name="Hall N."/>
            <person name="Watson M."/>
            <person name="Adriaenssens E.M."/>
            <person name="Foster-Nyarko E."/>
            <person name="Jarju S."/>
            <person name="Secka A."/>
            <person name="Antonio M."/>
            <person name="Oren A."/>
            <person name="Chaudhuri R.R."/>
            <person name="La Ragione R."/>
            <person name="Hildebrand F."/>
            <person name="Pallen M.J."/>
        </authorList>
    </citation>
    <scope>NUCLEOTIDE SEQUENCE</scope>
    <source>
        <strain evidence="6">CHK178-16964</strain>
    </source>
</reference>
<reference evidence="6" key="2">
    <citation type="submission" date="2021-04" db="EMBL/GenBank/DDBJ databases">
        <authorList>
            <person name="Gilroy R."/>
        </authorList>
    </citation>
    <scope>NUCLEOTIDE SEQUENCE</scope>
    <source>
        <strain evidence="6">CHK178-16964</strain>
    </source>
</reference>
<evidence type="ECO:0000256" key="4">
    <source>
        <dbReference type="SAM" id="MobiDB-lite"/>
    </source>
</evidence>
<dbReference type="Gene3D" id="2.40.420.20">
    <property type="match status" value="1"/>
</dbReference>
<dbReference type="Proteomes" id="UP000823900">
    <property type="component" value="Unassembled WGS sequence"/>
</dbReference>
<dbReference type="SUPFAM" id="SSF111369">
    <property type="entry name" value="HlyD-like secretion proteins"/>
    <property type="match status" value="2"/>
</dbReference>
<dbReference type="PANTHER" id="PTHR32347:SF14">
    <property type="entry name" value="EFFLUX SYSTEM COMPONENT YKNX-RELATED"/>
    <property type="match status" value="1"/>
</dbReference>
<evidence type="ECO:0000256" key="3">
    <source>
        <dbReference type="SAM" id="Coils"/>
    </source>
</evidence>
<evidence type="ECO:0000256" key="2">
    <source>
        <dbReference type="ARBA" id="ARBA00023054"/>
    </source>
</evidence>
<feature type="compositionally biased region" description="Basic and acidic residues" evidence="4">
    <location>
        <begin position="503"/>
        <end position="516"/>
    </location>
</feature>
<organism evidence="6 7">
    <name type="scientific">Candidatus Lachnoclostridium stercoravium</name>
    <dbReference type="NCBI Taxonomy" id="2838633"/>
    <lineage>
        <taxon>Bacteria</taxon>
        <taxon>Bacillati</taxon>
        <taxon>Bacillota</taxon>
        <taxon>Clostridia</taxon>
        <taxon>Lachnospirales</taxon>
        <taxon>Lachnospiraceae</taxon>
    </lineage>
</organism>
<gene>
    <name evidence="6" type="ORF">IAA07_02470</name>
</gene>
<dbReference type="Pfam" id="PF25990">
    <property type="entry name" value="Beta-barrel_YknX"/>
    <property type="match status" value="1"/>
</dbReference>
<feature type="coiled-coil region" evidence="3">
    <location>
        <begin position="308"/>
        <end position="342"/>
    </location>
</feature>
<accession>A0A9D2HHI1</accession>
<comment type="caution">
    <text evidence="6">The sequence shown here is derived from an EMBL/GenBank/DDBJ whole genome shotgun (WGS) entry which is preliminary data.</text>
</comment>
<feature type="region of interest" description="Disordered" evidence="4">
    <location>
        <begin position="493"/>
        <end position="529"/>
    </location>
</feature>
<dbReference type="PANTHER" id="PTHR32347">
    <property type="entry name" value="EFFLUX SYSTEM COMPONENT YKNX-RELATED"/>
    <property type="match status" value="1"/>
</dbReference>
<feature type="compositionally biased region" description="Gly residues" evidence="4">
    <location>
        <begin position="592"/>
        <end position="615"/>
    </location>
</feature>
<comment type="subcellular location">
    <subcellularLocation>
        <location evidence="1">Cell envelope</location>
    </subcellularLocation>
</comment>
<evidence type="ECO:0000256" key="1">
    <source>
        <dbReference type="ARBA" id="ARBA00004196"/>
    </source>
</evidence>
<feature type="compositionally biased region" description="Low complexity" evidence="4">
    <location>
        <begin position="517"/>
        <end position="529"/>
    </location>
</feature>
<dbReference type="Gene3D" id="2.40.50.100">
    <property type="match status" value="2"/>
</dbReference>
<evidence type="ECO:0000313" key="6">
    <source>
        <dbReference type="EMBL" id="HJA70428.1"/>
    </source>
</evidence>
<feature type="domain" description="YknX-like beta-barrel" evidence="5">
    <location>
        <begin position="390"/>
        <end position="457"/>
    </location>
</feature>
<keyword evidence="2 3" id="KW-0175">Coiled coil</keyword>
<dbReference type="Gene3D" id="1.10.287.470">
    <property type="entry name" value="Helix hairpin bin"/>
    <property type="match status" value="1"/>
</dbReference>
<name>A0A9D2HHI1_9FIRM</name>
<dbReference type="EMBL" id="DWZA01000022">
    <property type="protein sequence ID" value="HJA70428.1"/>
    <property type="molecule type" value="Genomic_DNA"/>
</dbReference>
<sequence length="615" mass="64893">MENESRIKKLLKKRPSKRQAIILLVAAAVAAGFFLWSGRAKQANADGKTVNTAKVERRSISSELSASGSLSAKDSYNITSLVEGEVLSADFEEGDEVTKDQVLYVIDSSSMETQLKLATTSLENAQENYDDAVEDYNEAISKFSGNTYKSTRAGFIRTLYIEAGDKVSAQTQIADIYDDTVMKLKVPFLAEEAVTIPVGAQVTVTLSDTGEVLAGTVTNVSNMDETMTGGRIVRYVHIEVANPGGLTTDHTAVVTYGNMTCSQEANFEPKVETTLTAEDLGANVDIETLLVAEGDYVNKGTALFRMTASSAEDMIRSYENDMNNAQQQVQSAESNLESTQDSYDNYTITAPISGQVIAKNVKVGEKISRNSGSADTTLAVIYDLSSLTFEMSIDELDISNVKEGQKVNVQADAFEDRTYTGTVTNVSMEGSYSNGVTNYPVTVTLDTMEDLLPGMNVDGTIILDEASDVLTIPVDALMRGDIVYVKDSSSAQAAVSAGPVEAEEAKGDDAGPKEGAPEGSAADASGAEAGEAPEAAMLDMAGVPEGFHAVKVETGLVNDSFVEIISGLSEGDEVYVDSASRTSSDSFTMPQGGMGPGMGGGPEGGPGGNMGGGRP</sequence>
<evidence type="ECO:0000313" key="7">
    <source>
        <dbReference type="Proteomes" id="UP000823900"/>
    </source>
</evidence>